<sequence>MWHLFFVLVSLFVMPEVGQNSKIEEAVADELKYFPEARLRDIYKNFFQDAFGPGHLIPDTLHAGKYLNYELSQPIGDTLKWQAIGPANDYYRINLLLVKQGVLPRSVLLEAMVESAVLARKPGIDVWKKEWAVAMDVIQKMNLGLVDFESDKKAIEEILSKGEYVMHHSDYYNETYQRHYRIVHKTVFNRWKGVYF</sequence>
<name>A0A1M5BI37_9BACT</name>
<reference evidence="1 2" key="1">
    <citation type="submission" date="2016-11" db="EMBL/GenBank/DDBJ databases">
        <authorList>
            <person name="Jaros S."/>
            <person name="Januszkiewicz K."/>
            <person name="Wedrychowicz H."/>
        </authorList>
    </citation>
    <scope>NUCLEOTIDE SEQUENCE [LARGE SCALE GENOMIC DNA]</scope>
    <source>
        <strain evidence="1 2">DSM 26910</strain>
    </source>
</reference>
<dbReference type="RefSeq" id="WP_083570733.1">
    <property type="nucleotide sequence ID" value="NZ_FQUM01000005.1"/>
</dbReference>
<protein>
    <submittedName>
        <fullName evidence="1">Uncharacterized protein</fullName>
    </submittedName>
</protein>
<keyword evidence="2" id="KW-1185">Reference proteome</keyword>
<proteinExistence type="predicted"/>
<dbReference type="Proteomes" id="UP000184164">
    <property type="component" value="Unassembled WGS sequence"/>
</dbReference>
<evidence type="ECO:0000313" key="2">
    <source>
        <dbReference type="Proteomes" id="UP000184164"/>
    </source>
</evidence>
<dbReference type="STRING" id="1484053.SAMN05444274_105154"/>
<gene>
    <name evidence="1" type="ORF">SAMN05444274_105154</name>
</gene>
<dbReference type="AlphaFoldDB" id="A0A1M5BI37"/>
<dbReference type="EMBL" id="FQUM01000005">
    <property type="protein sequence ID" value="SHF42010.1"/>
    <property type="molecule type" value="Genomic_DNA"/>
</dbReference>
<dbReference type="OrthoDB" id="1092806at2"/>
<evidence type="ECO:0000313" key="1">
    <source>
        <dbReference type="EMBL" id="SHF42010.1"/>
    </source>
</evidence>
<organism evidence="1 2">
    <name type="scientific">Mariniphaga anaerophila</name>
    <dbReference type="NCBI Taxonomy" id="1484053"/>
    <lineage>
        <taxon>Bacteria</taxon>
        <taxon>Pseudomonadati</taxon>
        <taxon>Bacteroidota</taxon>
        <taxon>Bacteroidia</taxon>
        <taxon>Marinilabiliales</taxon>
        <taxon>Prolixibacteraceae</taxon>
        <taxon>Mariniphaga</taxon>
    </lineage>
</organism>
<accession>A0A1M5BI37</accession>